<feature type="transmembrane region" description="Helical" evidence="1">
    <location>
        <begin position="7"/>
        <end position="30"/>
    </location>
</feature>
<sequence length="130" mass="14779">MNYKSWFRFLIIFPMALIVFAVALDFSYPFPESVSEYYALLAAGGFSRMYYAYLLVALAAFIADMCLFFFVKNSREIWLILISVFYVIGALMPELTIMSPASIVMVQVASLLGGIKITVAYYSPQIRDLF</sequence>
<gene>
    <name evidence="2" type="ORF">METZ01_LOCUS23354</name>
</gene>
<reference evidence="2" key="1">
    <citation type="submission" date="2018-05" db="EMBL/GenBank/DDBJ databases">
        <authorList>
            <person name="Lanie J.A."/>
            <person name="Ng W.-L."/>
            <person name="Kazmierczak K.M."/>
            <person name="Andrzejewski T.M."/>
            <person name="Davidsen T.M."/>
            <person name="Wayne K.J."/>
            <person name="Tettelin H."/>
            <person name="Glass J.I."/>
            <person name="Rusch D."/>
            <person name="Podicherti R."/>
            <person name="Tsui H.-C.T."/>
            <person name="Winkler M.E."/>
        </authorList>
    </citation>
    <scope>NUCLEOTIDE SEQUENCE</scope>
</reference>
<keyword evidence="1" id="KW-0472">Membrane</keyword>
<evidence type="ECO:0000256" key="1">
    <source>
        <dbReference type="SAM" id="Phobius"/>
    </source>
</evidence>
<evidence type="ECO:0000313" key="2">
    <source>
        <dbReference type="EMBL" id="SUZ70500.1"/>
    </source>
</evidence>
<protein>
    <submittedName>
        <fullName evidence="2">Uncharacterized protein</fullName>
    </submittedName>
</protein>
<dbReference type="AlphaFoldDB" id="A0A381PUC5"/>
<accession>A0A381PUC5</accession>
<feature type="transmembrane region" description="Helical" evidence="1">
    <location>
        <begin position="77"/>
        <end position="97"/>
    </location>
</feature>
<keyword evidence="1" id="KW-0812">Transmembrane</keyword>
<name>A0A381PUC5_9ZZZZ</name>
<feature type="transmembrane region" description="Helical" evidence="1">
    <location>
        <begin position="50"/>
        <end position="70"/>
    </location>
</feature>
<feature type="transmembrane region" description="Helical" evidence="1">
    <location>
        <begin position="103"/>
        <end position="122"/>
    </location>
</feature>
<keyword evidence="1" id="KW-1133">Transmembrane helix</keyword>
<organism evidence="2">
    <name type="scientific">marine metagenome</name>
    <dbReference type="NCBI Taxonomy" id="408172"/>
    <lineage>
        <taxon>unclassified sequences</taxon>
        <taxon>metagenomes</taxon>
        <taxon>ecological metagenomes</taxon>
    </lineage>
</organism>
<proteinExistence type="predicted"/>
<dbReference type="EMBL" id="UINC01001093">
    <property type="protein sequence ID" value="SUZ70500.1"/>
    <property type="molecule type" value="Genomic_DNA"/>
</dbReference>